<feature type="region of interest" description="Disordered" evidence="1">
    <location>
        <begin position="3995"/>
        <end position="4035"/>
    </location>
</feature>
<feature type="compositionally biased region" description="Low complexity" evidence="1">
    <location>
        <begin position="14"/>
        <end position="26"/>
    </location>
</feature>
<dbReference type="InterPro" id="IPR025592">
    <property type="entry name" value="DUF4347"/>
</dbReference>
<dbReference type="SUPFAM" id="SSF49313">
    <property type="entry name" value="Cadherin-like"/>
    <property type="match status" value="13"/>
</dbReference>
<dbReference type="Pfam" id="PF17963">
    <property type="entry name" value="Big_9"/>
    <property type="match status" value="19"/>
</dbReference>
<feature type="region of interest" description="Disordered" evidence="1">
    <location>
        <begin position="3841"/>
        <end position="3892"/>
    </location>
</feature>
<comment type="caution">
    <text evidence="3">The sequence shown here is derived from an EMBL/GenBank/DDBJ whole genome shotgun (WGS) entry which is preliminary data.</text>
</comment>
<sequence length="4066" mass="403043">MAWIPRKPRPSTPPQAALPLQPLPTSGRRRLEPRLMFDAAAALTLEHAIEAAAEPPAPAPVDDGAALMAALAAAPDATAASPAQVAFVSSTLQDAQGLAASLGPQVEVVMLDPARDGLTQIRDALAGRQDVAALHLFTHGSSGSIDLGGSVLAPLSASFDAQRPMLTEIGTHLAAGADVLVYGCDFGQGESGQAAMQALSQALGGADVAASVDATGASALGGDWTLEARTGAIEATALDAAGWNGLLTTFEVNERDSVTITLSQYQGLLGTIVGIVSSESYSATGLPTGLSINSSTGTISGTVSALALENHGNDPTFDVVVTKSYRLLGLPLVTLTQQAAFVIDVADAAPAVSAPSATQTLAEDGSLGFSSAAGNAISVSDPDDSSLTVTLGVAHGTLSLSGTTGLSFSSGDGSADRTMTLSGSSSAINAALQGLTYQPDPDYNGSDALSVSASDGDTPRSGSVALSIGAQPDGANDTLRVLVNTPTLVNPLLNDGFEDPSASIVSVGAASHGTVLLAPGGLVSYTPFLGYTGSDSFTYTVSAGGTTETATVNVTVALNTPPIAVADVLTVNEDGSATLDVRLNDIDPDGQTLSVASATASHGSVTLNPDGTLTYVPAANYHGIDSIGYTLSDGAGGSASSVVAVTVRPQIDLPTLTLPTLTLLAEDTPLLFAQAGGTAISVGDIDGDLLQVRLRVPDGLLTLGSTTNVTLENGSNNVSSDITIQGLVADINAALDGLVWQPGRDHNGSVTLTIDLGPVSLPLAVTATLPIGIAAVADIVDDHVHTLPGQAVSFNVLANDSFENGGRVVSGYTVPAHGSVTIAADGSALYTPDIGHTGTDSFQYTVTSNGTTETATVTLSVTAVNQAPVLTLPASQVLAEDSTLALAGLSVADSDGDALTLALEVAHGRLVLGSSAGLGFIEGDGSGSARLVFSGSAAAINAALATLEYRPDADYHGADTLTLGLDDGALSHAGSVALTVTPVTDGSGEALQALGSLPVVFDPLADDAFENAGATVVSVSGASHGTVVLGVDGRITYTALPLHTGSDSFSYTVRSGGADEVVTVTVDVATNLAPTAGLLADVQALAGATVSIATASAFDDGNLLTHGDRLSFSATGLPAGLAIDATTGLISGTLADDSFLLGGTGVVPILVTATDLSGASTSTALRLLISNALPVAVADLASVDEDSQVVIDVLANDQDPNGGTLSVSSASALHGQVDLLPDGTLRYTPDADFAGADVITYVVVDGQGGSATATASVTVNALNDLPTIRLPALTPFAEDTPLVFASVNGTRIEIGDVDGGIVELHLDVPEGTLTLGSTAGITFLDGTADGSGSLRLRGSVGDIDAALDGLIYTPGPDYNGSLTLGLRLTDGLIGTPVISTALLNIAPVADIVDDQAATTAGTAVAFNLLSNDSFENAARVVSGHSTPAHGTVTISASGQALYTPTAGFIGTDSFQYTVTSSGTTETATVTVVVSAAPDQPPQAVDDTASTPEDTPVTIDVLANDSDPDGDPLSVTAASVDRGQVAIQPDGRLLYTPPADFSGTATISYTVADPDGATRSATVTVSVTPVNDSPVVGATPGTQASDDAEAVSLDASAFFSDPDGDALIYSASGLPPGLSLDPATGLISGRLDSSASASGPYAVTLTATDPSGARVSQSFSWSVANTTPNAANDTATTAEDSAVTLAVLANDSDLDGDALSVVSASAAHGSVVINPDGSLRYTPHTDFSGTDTLVYRLRDADGAESTAVVSISVAPVNDAPDASPLPDRSAQAGSTQDIDLSSFFSDRDGDALTYSASGLPPGLVLDPASGRLSGTLPFSADAASPYTVTLTATDPGGAAVSRSFSWLITQAPPAAVDDTASTAEDTPVTLAPLANDAAGASIDPASLVATHGSATLLPDGSLRFTPAADFSGQASVAYTVSTPDGRTGQAVVTITVSPVDDAPIASPPIPTMSGSDGQAGISLDASAFFSDPDGDALTYTASGLPPGLSIDPTTGLITGTIAAGASASGPYAVVITATDPSGRSDQASFSWSVANPAPTASNDSATTAEDSAVTIAVLANDSDPDGDALTVISASAAHGSVVINPDGSLRYTPNVDFSGTDTIVYQLRDADGATASATVVLTVTAANDAPVSAAPAGNLSGGDGHAVSLDASAFFSDPDGDALSYSASGLPSGLSLDPATGRITGTIASSASASGPYAVTLTATDPSGASVSQNFTWTIANTAPTASNDSATTTEDTAVTIAVLANDSDPDGDALSVIAASAAHGSVVINPDGSLRYTPDADFFGTDTLVYQLRDADGATSSATVVLTVTAANDAPVSAAPAGNLSGGDGHAVSLDASAFFSDPDGDALTYSASGLPPGLSFDPATGRITGTIASSASASGPYTVTLTATDPSGTSVSQNFTWTIANTAPVAANDSATTAEDSAVTIAVLANDSDPDGDALSVVSASAAHGSVVINPDGSLRYTPHADFSGTDTLVYRLRDADGAESTAVVSISVAPVNDAPVAVPLPDRTAQEGTSVSIETALAFTDREGDALSYSAAGLPPGLSIDPATGRISGTPQAGTSGGGPLGDGVYTITVTATDPSGASASTSFDSRIRLTPPPAADDSAITAEDTAVRLDVLANDEPGATIDPGRLSAMNGQVILNPDGSLTFTPDPDFNGTALVRYGIIDGGGAASEAVVTITVTAVNDAPIASPPIPTMSGSDGQAGISLDASAFFSDPDGDALTYTASGLPPGLSIDPASGLITGTLSSSASASSPYAVVITATDPGGRSDQASFSWSVANPAPTASNDSATTAEDSAVTIAVLANDSDPDGDALSIVSASASHGSVVINPDGSLRYAPNADFSGTDTLVYQLRDADGATASATVVLTVTAANDAPVSAAPAGDLSSGDGHAVSLDAAAFFSDPDGDALSYSATGLPPGLSLDPATGRITGTIDSSASASGPYAVTLTATDPSGASVSQNFTWTIANTAPTASNDSATTAEDTAVTIAVLANDSDPDGDALSVVSASASHGSVVINPDGSLRYTPNADFSGTDTIVYQLRDADGATASTTVVITVTAANDAPISATPAGNLSGGDGHAVSLDASAFFSDPDGDALTYSASGLPPGLSLDPATGLISGRLDSSASASGPYAVTLTATDPSGARVSQSFSWSVANTTPNAANDTATTAEDSAVTIAVLANDSDLDGDALSVVSASAAHGSVVINPDGSLRYTPDADFSGTDTLVYRLRDADGAESTAVVSITVAPANDAPDASPLPDRSAQAGSAQNIDLSSFFSDRDGDTLTYTASGLPPGLSIDPATGRLSGTLSFSADAASPYTVTLTATDPSGAAVSRSFSWLITQAPPAAADDTASTAEDTPVTLAPLANDAAGATIDPASLVATHGSATLLPDGSLRFTPAADFSGQASIAYTVSTPDGRTGQAVVTITVSPVDDAPIASPPIPTMSGSDGQAGISLDASAFFSDPDGDALTYTASGLPPGLSIDSASGLITGTLSSSASASSPYAVVITATDPSGRSDQARFSWTVANPAPVATNDSASTDDRSVLQREAAQGVLANDADPDGDSLQVVEVDGRAAGVAQAIAGSHGGRFTLEADGSYRFDPAGDFADLRAGETRSTSLSYRVDDGQGGSATATLSVRVVGQDDAPQAQDLSTSLAQNQPLQGRLLATDPEGDALVFSIEPGSGPQHGTLQIDPDGRFTLVPEAGFSGSDRFVYRVTDAAGLSATGTVTLDILPATPDASDGTSVPNQPPTLAEPLPDREAREGDTLSIAAGAGFSDREGAALGFTATGLPPGLSIDPATGTLSGTVASGAASMDSGRFLVSVQADDGAGGRTRADFVLLVQPALVPPPSGDTGNGTGTDTTTVAQPPAMTDSPQTPVTSGTEGAAPETTAQSPADAAVQVEADATLGRGDEIARALALADMTPEFEPISLVLNEAVNRLRSLEGAGEISAEAPMQSVIGQADRIGSAGQLDGSAPLMQQATAAPISKADQIREATAGPFGINSPIQPTTPAPTVDPALPDPAEPVTGASEARPAPTAALPAPESFAVQLARAASARDQEIEALALALGLG</sequence>
<evidence type="ECO:0000256" key="1">
    <source>
        <dbReference type="SAM" id="MobiDB-lite"/>
    </source>
</evidence>
<name>A0ABX2G713_9BURK</name>
<feature type="region of interest" description="Disordered" evidence="1">
    <location>
        <begin position="1"/>
        <end position="30"/>
    </location>
</feature>
<reference evidence="3 4" key="1">
    <citation type="submission" date="2020-05" db="EMBL/GenBank/DDBJ databases">
        <title>Genomic Encyclopedia of Type Strains, Phase IV (KMG-V): Genome sequencing to study the core and pangenomes of soil and plant-associated prokaryotes.</title>
        <authorList>
            <person name="Whitman W."/>
        </authorList>
    </citation>
    <scope>NUCLEOTIDE SEQUENCE [LARGE SCALE GENOMIC DNA]</scope>
    <source>
        <strain evidence="3 4">C29</strain>
    </source>
</reference>
<keyword evidence="4" id="KW-1185">Reference proteome</keyword>
<dbReference type="Gene3D" id="2.60.40.2810">
    <property type="match status" value="13"/>
</dbReference>
<dbReference type="Pfam" id="PF05345">
    <property type="entry name" value="He_PIG"/>
    <property type="match status" value="14"/>
</dbReference>
<evidence type="ECO:0000259" key="2">
    <source>
        <dbReference type="PROSITE" id="PS50268"/>
    </source>
</evidence>
<dbReference type="Proteomes" id="UP001516061">
    <property type="component" value="Unassembled WGS sequence"/>
</dbReference>
<dbReference type="InterPro" id="IPR015919">
    <property type="entry name" value="Cadherin-like_sf"/>
</dbReference>
<dbReference type="Gene3D" id="2.60.40.10">
    <property type="entry name" value="Immunoglobulins"/>
    <property type="match status" value="14"/>
</dbReference>
<organism evidence="3 4">
    <name type="scientific">Sphaerotilus uruguayifluvii</name>
    <dbReference type="NCBI Taxonomy" id="2735897"/>
    <lineage>
        <taxon>Bacteria</taxon>
        <taxon>Pseudomonadati</taxon>
        <taxon>Pseudomonadota</taxon>
        <taxon>Betaproteobacteria</taxon>
        <taxon>Burkholderiales</taxon>
        <taxon>Sphaerotilaceae</taxon>
        <taxon>Sphaerotilus</taxon>
    </lineage>
</organism>
<dbReference type="InterPro" id="IPR002126">
    <property type="entry name" value="Cadherin-like_dom"/>
</dbReference>
<dbReference type="Pfam" id="PF14252">
    <property type="entry name" value="DUF4347"/>
    <property type="match status" value="1"/>
</dbReference>
<accession>A0ABX2G713</accession>
<dbReference type="NCBIfam" id="TIGR01965">
    <property type="entry name" value="VCBS_repeat"/>
    <property type="match status" value="1"/>
</dbReference>
<dbReference type="PROSITE" id="PS50268">
    <property type="entry name" value="CADHERIN_2"/>
    <property type="match status" value="1"/>
</dbReference>
<proteinExistence type="predicted"/>
<dbReference type="PANTHER" id="PTHR34720">
    <property type="entry name" value="MICROCYSTIN DEPENDENT PROTEIN"/>
    <property type="match status" value="1"/>
</dbReference>
<dbReference type="EMBL" id="JABSNM010000023">
    <property type="protein sequence ID" value="NRT58097.1"/>
    <property type="molecule type" value="Genomic_DNA"/>
</dbReference>
<dbReference type="PANTHER" id="PTHR34720:SF9">
    <property type="entry name" value="BLR4714 PROTEIN"/>
    <property type="match status" value="1"/>
</dbReference>
<dbReference type="InterPro" id="IPR010221">
    <property type="entry name" value="VCBS_dom"/>
</dbReference>
<dbReference type="NCBIfam" id="NF012211">
    <property type="entry name" value="tand_rpt_95"/>
    <property type="match status" value="18"/>
</dbReference>
<feature type="region of interest" description="Disordered" evidence="1">
    <location>
        <begin position="3730"/>
        <end position="3753"/>
    </location>
</feature>
<evidence type="ECO:0000313" key="4">
    <source>
        <dbReference type="Proteomes" id="UP001516061"/>
    </source>
</evidence>
<gene>
    <name evidence="3" type="ORF">HNQ01_003863</name>
</gene>
<feature type="compositionally biased region" description="Polar residues" evidence="1">
    <location>
        <begin position="3867"/>
        <end position="3877"/>
    </location>
</feature>
<protein>
    <submittedName>
        <fullName evidence="3">VCBS repeat-containing protein</fullName>
    </submittedName>
</protein>
<dbReference type="Gene3D" id="2.60.40.3440">
    <property type="match status" value="5"/>
</dbReference>
<dbReference type="RefSeq" id="WP_173807119.1">
    <property type="nucleotide sequence ID" value="NZ_JABSNM010000023.1"/>
</dbReference>
<dbReference type="InterPro" id="IPR006644">
    <property type="entry name" value="Cadg"/>
</dbReference>
<dbReference type="InterPro" id="IPR013783">
    <property type="entry name" value="Ig-like_fold"/>
</dbReference>
<feature type="domain" description="Cadherin" evidence="2">
    <location>
        <begin position="2378"/>
        <end position="2503"/>
    </location>
</feature>
<dbReference type="SMART" id="SM00736">
    <property type="entry name" value="CADG"/>
    <property type="match status" value="13"/>
</dbReference>
<evidence type="ECO:0000313" key="3">
    <source>
        <dbReference type="EMBL" id="NRT58097.1"/>
    </source>
</evidence>